<dbReference type="Pfam" id="PF00200">
    <property type="entry name" value="Disintegrin"/>
    <property type="match status" value="1"/>
</dbReference>
<evidence type="ECO:0000259" key="9">
    <source>
        <dbReference type="PROSITE" id="PS50215"/>
    </source>
</evidence>
<evidence type="ECO:0000313" key="10">
    <source>
        <dbReference type="EMBL" id="CDW42419.1"/>
    </source>
</evidence>
<keyword evidence="4" id="KW-1015">Disulfide bond</keyword>
<dbReference type="GO" id="GO:0007229">
    <property type="term" value="P:integrin-mediated signaling pathway"/>
    <property type="evidence" value="ECO:0007669"/>
    <property type="project" value="UniProtKB-KW"/>
</dbReference>
<dbReference type="GO" id="GO:0046872">
    <property type="term" value="F:metal ion binding"/>
    <property type="evidence" value="ECO:0007669"/>
    <property type="project" value="UniProtKB-KW"/>
</dbReference>
<sequence>RLFQIRLRNDAHNVFAPDAEFESTEGPLSYSMNNIYSGDLADTPGTSVDGIITSNGYFDGHIVTPSENYYIEPLSRYTKDGFKRDTSSNFHSVIYKETDVEHPQGASFPFSSSSSPFSSPSTLCKSHELHLKRMLDSLKEHHRDKREDMMNESFKFESVILPRVDESPPKRASPPLKQTLSTTYQVKNWGDIPENIRHHFRRRSHARRKIDPKKTTCMLYLQADHLFYQEVGSEEAAIEIMTRHVQRVNSIYRPVDFDQDGKADNISFMIKRIKVHTLEALKDPKYRFPKNYGVEKFLELFSEENYDAFCLAYMFTYRDFEGGTLGLAWTGDLKNAGGVCERNGHYRGSLKSLNTGIITLLNYGKHVPPAVSHVTMAHEMGHNFGSPHDPEDDKQCVPGGEDGNYIMFARATSGDKKNNRAFSPCSLKIVKNVLKTKAQTEKGCFREPQEALCGNGVVEEGEECDCGWEEDCEEKCCWPQRSNFSPNQKPCTLRPHKMCSPTQGPCCNNQCEYTVGMKCRDDNGCRAESYCDGTASTCPDSIVKPNKTVCNKEFVCYKGECTGSICLAYGMESCQCKQGPDDPDTKACELCCKEPGEGNPCLSSFELNNPPFDVPDMFSKPGTPCNEYKGYCDVFQKCREVDPSGPLATLRKLLLSEESIETLRLFLVRHWYTVIFVGIAVLGLMGIIVRICGKKTPLVHRPRRRKRTIHHDNEDNVRQTGMDENEMQIHPEAIEPFVPIGKKVRKGENRRRRKKQSSSRPKRSRSRPISSKRSESALGYAAATLAANIGKRLVVHHPTEDREGVVDKEEVDDEAVQQQLRFSRLKTQNKRLSSSTVFAKYTGGKKLTGNNLRYRRKANPERFSLAASVTSLSKSFEKLDVVVAAARKRTRRKTTIDNLPTNKDQSKNKRKSSASKEITLAKIGRFKFTIEADNSEKQASNDKSKTETKARKSSKHKLDVKGPPPPLSAKQQRRSKNEDVAAYIRSLSVDNTVSPPKLPENPPTPPILEDIHNRSKDEVIVSKKPNPDRPLAKGPKRDYRLDLNAANSKFTRSISQPGMASNALDANGPSSAPVKQRHYSFVSDNIVPQLSTTKHSNNLTKKRSPDEGNPVSRSRRLGVVHKEALLLNIETPSTHVFDNPGYDGGGSKNTSQPVDKLSKLSSSLKKQLFDSTSSGKGVCASSGSKVNQYETMKNDDDEEDGEVSSSSTSISLSDISSKQRLSPPTQVQSLSEESSSSMELKEDEEEDSRQKVKRKRSISRQRILETCIANEEAEKLRSALETASKQQQQQQQNESNVENQHSQEDTVAFIGCESPT</sequence>
<dbReference type="Gene3D" id="3.40.390.10">
    <property type="entry name" value="Collagenase (Catalytic Domain)"/>
    <property type="match status" value="1"/>
</dbReference>
<dbReference type="InterPro" id="IPR049038">
    <property type="entry name" value="ADAM10_Cys-rich"/>
</dbReference>
<feature type="active site" evidence="5">
    <location>
        <position position="379"/>
    </location>
</feature>
<protein>
    <recommendedName>
        <fullName evidence="2">ADAM10 endopeptidase</fullName>
        <ecNumber evidence="2">3.4.24.81</ecNumber>
    </recommendedName>
</protein>
<feature type="compositionally biased region" description="Basic residues" evidence="6">
    <location>
        <begin position="742"/>
        <end position="766"/>
    </location>
</feature>
<comment type="catalytic activity">
    <reaction evidence="1">
        <text>Endopeptidase of broad specificity.</text>
        <dbReference type="EC" id="3.4.24.81"/>
    </reaction>
</comment>
<feature type="region of interest" description="Disordered" evidence="6">
    <location>
        <begin position="893"/>
        <end position="916"/>
    </location>
</feature>
<dbReference type="InterPro" id="IPR036436">
    <property type="entry name" value="Disintegrin_dom_sf"/>
</dbReference>
<feature type="region of interest" description="Disordered" evidence="6">
    <location>
        <begin position="1188"/>
        <end position="1259"/>
    </location>
</feature>
<feature type="region of interest" description="Disordered" evidence="6">
    <location>
        <begin position="1131"/>
        <end position="1159"/>
    </location>
</feature>
<organism evidence="10">
    <name type="scientific">Lepeophtheirus salmonis</name>
    <name type="common">Salmon louse</name>
    <name type="synonym">Caligus salmonis</name>
    <dbReference type="NCBI Taxonomy" id="72036"/>
    <lineage>
        <taxon>Eukaryota</taxon>
        <taxon>Metazoa</taxon>
        <taxon>Ecdysozoa</taxon>
        <taxon>Arthropoda</taxon>
        <taxon>Crustacea</taxon>
        <taxon>Multicrustacea</taxon>
        <taxon>Hexanauplia</taxon>
        <taxon>Copepoda</taxon>
        <taxon>Siphonostomatoida</taxon>
        <taxon>Caligidae</taxon>
        <taxon>Lepeophtheirus</taxon>
    </lineage>
</organism>
<keyword evidence="5" id="KW-0479">Metal-binding</keyword>
<evidence type="ECO:0000256" key="6">
    <source>
        <dbReference type="SAM" id="MobiDB-lite"/>
    </source>
</evidence>
<dbReference type="PANTHER" id="PTHR45702:SF3">
    <property type="entry name" value="KUZBANIAN-LIKE, ISOFORM A"/>
    <property type="match status" value="1"/>
</dbReference>
<feature type="compositionally biased region" description="Polar residues" evidence="6">
    <location>
        <begin position="1082"/>
        <end position="1099"/>
    </location>
</feature>
<evidence type="ECO:0000256" key="2">
    <source>
        <dbReference type="ARBA" id="ARBA00012332"/>
    </source>
</evidence>
<dbReference type="FunFam" id="4.10.70.10:FF:000003">
    <property type="entry name" value="Disintegrin and metalloproteinase domain-containing protein 17"/>
    <property type="match status" value="1"/>
</dbReference>
<dbReference type="SUPFAM" id="SSF55486">
    <property type="entry name" value="Metalloproteases ('zincins'), catalytic domain"/>
    <property type="match status" value="1"/>
</dbReference>
<feature type="compositionally biased region" description="Low complexity" evidence="6">
    <location>
        <begin position="767"/>
        <end position="776"/>
    </location>
</feature>
<feature type="binding site" evidence="5">
    <location>
        <position position="388"/>
    </location>
    <ligand>
        <name>Zn(2+)</name>
        <dbReference type="ChEBI" id="CHEBI:29105"/>
        <note>catalytic</note>
    </ligand>
</feature>
<dbReference type="EMBL" id="HACA01025058">
    <property type="protein sequence ID" value="CDW42419.1"/>
    <property type="molecule type" value="Transcribed_RNA"/>
</dbReference>
<feature type="binding site" evidence="5">
    <location>
        <position position="378"/>
    </location>
    <ligand>
        <name>Zn(2+)</name>
        <dbReference type="ChEBI" id="CHEBI:29105"/>
        <note>catalytic</note>
    </ligand>
</feature>
<evidence type="ECO:0000259" key="8">
    <source>
        <dbReference type="PROSITE" id="PS50214"/>
    </source>
</evidence>
<dbReference type="Pfam" id="PF21299">
    <property type="entry name" value="ADAM10_Cys-rich"/>
    <property type="match status" value="1"/>
</dbReference>
<keyword evidence="3" id="KW-0165">Cleavage on pair of basic residues</keyword>
<keyword evidence="5" id="KW-0862">Zinc</keyword>
<dbReference type="SUPFAM" id="SSF57552">
    <property type="entry name" value="Blood coagulation inhibitor (disintegrin)"/>
    <property type="match status" value="1"/>
</dbReference>
<dbReference type="GO" id="GO:0005886">
    <property type="term" value="C:plasma membrane"/>
    <property type="evidence" value="ECO:0007669"/>
    <property type="project" value="TreeGrafter"/>
</dbReference>
<keyword evidence="7" id="KW-0812">Transmembrane</keyword>
<dbReference type="InterPro" id="IPR001762">
    <property type="entry name" value="Disintegrin_dom"/>
</dbReference>
<dbReference type="Pfam" id="PF13574">
    <property type="entry name" value="Reprolysin_2"/>
    <property type="match status" value="1"/>
</dbReference>
<feature type="domain" description="Peptidase M12B" evidence="9">
    <location>
        <begin position="215"/>
        <end position="434"/>
    </location>
</feature>
<name>A0A0K2UW08_LEPSM</name>
<feature type="binding site" evidence="5">
    <location>
        <position position="382"/>
    </location>
    <ligand>
        <name>Zn(2+)</name>
        <dbReference type="ChEBI" id="CHEBI:29105"/>
        <note>catalytic</note>
    </ligand>
</feature>
<feature type="domain" description="Disintegrin" evidence="8">
    <location>
        <begin position="450"/>
        <end position="546"/>
    </location>
</feature>
<dbReference type="PANTHER" id="PTHR45702">
    <property type="entry name" value="ADAM10/ADAM17 METALLOPEPTIDASE FAMILY MEMBER"/>
    <property type="match status" value="1"/>
</dbReference>
<keyword evidence="7" id="KW-1133">Transmembrane helix</keyword>
<dbReference type="PROSITE" id="PS50215">
    <property type="entry name" value="ADAM_MEPRO"/>
    <property type="match status" value="1"/>
</dbReference>
<feature type="compositionally biased region" description="Low complexity" evidence="6">
    <location>
        <begin position="1284"/>
        <end position="1300"/>
    </location>
</feature>
<dbReference type="InterPro" id="IPR024079">
    <property type="entry name" value="MetalloPept_cat_dom_sf"/>
</dbReference>
<feature type="compositionally biased region" description="Basic residues" evidence="6">
    <location>
        <begin position="700"/>
        <end position="709"/>
    </location>
</feature>
<evidence type="ECO:0000256" key="3">
    <source>
        <dbReference type="ARBA" id="ARBA00022685"/>
    </source>
</evidence>
<dbReference type="PROSITE" id="PS50214">
    <property type="entry name" value="DISINTEGRIN_2"/>
    <property type="match status" value="1"/>
</dbReference>
<feature type="region of interest" description="Disordered" evidence="6">
    <location>
        <begin position="700"/>
        <end position="776"/>
    </location>
</feature>
<feature type="compositionally biased region" description="Low complexity" evidence="6">
    <location>
        <begin position="1203"/>
        <end position="1216"/>
    </location>
</feature>
<dbReference type="GO" id="GO:0006509">
    <property type="term" value="P:membrane protein ectodomain proteolysis"/>
    <property type="evidence" value="ECO:0007669"/>
    <property type="project" value="TreeGrafter"/>
</dbReference>
<feature type="region of interest" description="Disordered" evidence="6">
    <location>
        <begin position="1278"/>
        <end position="1316"/>
    </location>
</feature>
<feature type="compositionally biased region" description="Basic and acidic residues" evidence="6">
    <location>
        <begin position="934"/>
        <end position="960"/>
    </location>
</feature>
<feature type="non-terminal residue" evidence="10">
    <location>
        <position position="1"/>
    </location>
</feature>
<feature type="compositionally biased region" description="Polar residues" evidence="6">
    <location>
        <begin position="1218"/>
        <end position="1228"/>
    </location>
</feature>
<feature type="region of interest" description="Disordered" evidence="6">
    <location>
        <begin position="934"/>
        <end position="1012"/>
    </location>
</feature>
<feature type="transmembrane region" description="Helical" evidence="7">
    <location>
        <begin position="671"/>
        <end position="693"/>
    </location>
</feature>
<evidence type="ECO:0000256" key="5">
    <source>
        <dbReference type="PROSITE-ProRule" id="PRU00276"/>
    </source>
</evidence>
<feature type="region of interest" description="Disordered" evidence="6">
    <location>
        <begin position="1052"/>
        <end position="1115"/>
    </location>
</feature>
<reference evidence="10" key="1">
    <citation type="submission" date="2014-05" db="EMBL/GenBank/DDBJ databases">
        <authorList>
            <person name="Chronopoulou M."/>
        </authorList>
    </citation>
    <scope>NUCLEOTIDE SEQUENCE</scope>
    <source>
        <tissue evidence="10">Whole organism</tissue>
    </source>
</reference>
<evidence type="ECO:0000256" key="1">
    <source>
        <dbReference type="ARBA" id="ARBA00001809"/>
    </source>
</evidence>
<dbReference type="SMART" id="SM00050">
    <property type="entry name" value="DISIN"/>
    <property type="match status" value="1"/>
</dbReference>
<comment type="caution">
    <text evidence="5">Lacks conserved residue(s) required for the propagation of feature annotation.</text>
</comment>
<feature type="compositionally biased region" description="Low complexity" evidence="6">
    <location>
        <begin position="1229"/>
        <end position="1238"/>
    </location>
</feature>
<dbReference type="InterPro" id="IPR051489">
    <property type="entry name" value="ADAM_Metalloproteinase"/>
</dbReference>
<dbReference type="GO" id="GO:0004222">
    <property type="term" value="F:metalloendopeptidase activity"/>
    <property type="evidence" value="ECO:0007669"/>
    <property type="project" value="InterPro"/>
</dbReference>
<keyword evidence="7" id="KW-0472">Membrane</keyword>
<evidence type="ECO:0000256" key="4">
    <source>
        <dbReference type="ARBA" id="ARBA00023157"/>
    </source>
</evidence>
<dbReference type="OrthoDB" id="2149267at2759"/>
<evidence type="ECO:0000256" key="7">
    <source>
        <dbReference type="SAM" id="Phobius"/>
    </source>
</evidence>
<dbReference type="InterPro" id="IPR001590">
    <property type="entry name" value="Peptidase_M12B"/>
</dbReference>
<dbReference type="GO" id="GO:0007219">
    <property type="term" value="P:Notch signaling pathway"/>
    <property type="evidence" value="ECO:0007669"/>
    <property type="project" value="TreeGrafter"/>
</dbReference>
<dbReference type="Gene3D" id="4.10.70.10">
    <property type="entry name" value="Disintegrin domain"/>
    <property type="match status" value="1"/>
</dbReference>
<proteinExistence type="predicted"/>
<feature type="compositionally biased region" description="Pro residues" evidence="6">
    <location>
        <begin position="996"/>
        <end position="1006"/>
    </location>
</feature>
<keyword evidence="10" id="KW-0401">Integrin</keyword>
<dbReference type="EC" id="3.4.24.81" evidence="2"/>
<accession>A0A0K2UW08</accession>